<evidence type="ECO:0000313" key="3">
    <source>
        <dbReference type="Proteomes" id="UP000245021"/>
    </source>
</evidence>
<protein>
    <submittedName>
        <fullName evidence="2">Type II secretion protein</fullName>
    </submittedName>
</protein>
<dbReference type="AlphaFoldDB" id="A0A2R5HEM1"/>
<dbReference type="InterPro" id="IPR016785">
    <property type="entry name" value="ComGD"/>
</dbReference>
<keyword evidence="3" id="KW-1185">Reference proteome</keyword>
<reference evidence="2 3" key="1">
    <citation type="journal article" date="2018" name="Genome Announc.">
        <title>Draft Genome Sequence of Lactococcus sp. Strain NtB2 (JCM 32569), Isolated from the Gut of the Higher Termite Nasutitermes takasagoensis.</title>
        <authorList>
            <person name="Noda S."/>
            <person name="Aihara C."/>
            <person name="Yuki M."/>
            <person name="Ohkuma M."/>
        </authorList>
    </citation>
    <scope>NUCLEOTIDE SEQUENCE [LARGE SCALE GENOMIC DNA]</scope>
    <source>
        <strain evidence="2 3">NtB2</strain>
    </source>
</reference>
<evidence type="ECO:0000256" key="1">
    <source>
        <dbReference type="SAM" id="Phobius"/>
    </source>
</evidence>
<sequence>MITMLKTRTNPARFRIKAFSLLESLIVLGLVLISLEIFALGIKQGLEQARVQVFLIRFEGLYKSTQQRAGLLRQRQELSVESGWLTSSTGRIRLPEELSIKPFRLVFNERGGNSSLKKIEMEWGHEKRKITYQLGIGNGNIKRKKD</sequence>
<dbReference type="EMBL" id="BFFO01000003">
    <property type="protein sequence ID" value="GBG96499.1"/>
    <property type="molecule type" value="Genomic_DNA"/>
</dbReference>
<feature type="transmembrane region" description="Helical" evidence="1">
    <location>
        <begin position="21"/>
        <end position="42"/>
    </location>
</feature>
<proteinExistence type="predicted"/>
<accession>A0A2R5HEM1</accession>
<name>A0A2R5HEM1_9LACT</name>
<keyword evidence="1" id="KW-0472">Membrane</keyword>
<evidence type="ECO:0000313" key="2">
    <source>
        <dbReference type="EMBL" id="GBG96499.1"/>
    </source>
</evidence>
<organism evidence="2 3">
    <name type="scientific">Lactococcus termiticola</name>
    <dbReference type="NCBI Taxonomy" id="2169526"/>
    <lineage>
        <taxon>Bacteria</taxon>
        <taxon>Bacillati</taxon>
        <taxon>Bacillota</taxon>
        <taxon>Bacilli</taxon>
        <taxon>Lactobacillales</taxon>
        <taxon>Streptococcaceae</taxon>
        <taxon>Lactococcus</taxon>
    </lineage>
</organism>
<dbReference type="NCBIfam" id="NF040982">
    <property type="entry name" value="ComGD"/>
    <property type="match status" value="1"/>
</dbReference>
<gene>
    <name evidence="2" type="ORF">NtB2_00611</name>
</gene>
<comment type="caution">
    <text evidence="2">The sequence shown here is derived from an EMBL/GenBank/DDBJ whole genome shotgun (WGS) entry which is preliminary data.</text>
</comment>
<keyword evidence="1" id="KW-1133">Transmembrane helix</keyword>
<keyword evidence="1" id="KW-0812">Transmembrane</keyword>
<dbReference type="Proteomes" id="UP000245021">
    <property type="component" value="Unassembled WGS sequence"/>
</dbReference>